<dbReference type="CDD" id="cd01767">
    <property type="entry name" value="UBX"/>
    <property type="match status" value="1"/>
</dbReference>
<dbReference type="OrthoDB" id="200660at2759"/>
<evidence type="ECO:0000313" key="3">
    <source>
        <dbReference type="EMBL" id="KAG0498122.1"/>
    </source>
</evidence>
<dbReference type="Gene3D" id="3.10.20.90">
    <property type="entry name" value="Phosphatidylinositol 3-kinase Catalytic Subunit, Chain A, domain 1"/>
    <property type="match status" value="1"/>
</dbReference>
<dbReference type="InterPro" id="IPR001012">
    <property type="entry name" value="UBX_dom"/>
</dbReference>
<reference evidence="3 4" key="1">
    <citation type="journal article" date="2020" name="Nat. Food">
        <title>A phased Vanilla planifolia genome enables genetic improvement of flavour and production.</title>
        <authorList>
            <person name="Hasing T."/>
            <person name="Tang H."/>
            <person name="Brym M."/>
            <person name="Khazi F."/>
            <person name="Huang T."/>
            <person name="Chambers A.H."/>
        </authorList>
    </citation>
    <scope>NUCLEOTIDE SEQUENCE [LARGE SCALE GENOMIC DNA]</scope>
    <source>
        <tissue evidence="3">Leaf</tissue>
    </source>
</reference>
<dbReference type="SUPFAM" id="SSF52833">
    <property type="entry name" value="Thioredoxin-like"/>
    <property type="match status" value="1"/>
</dbReference>
<dbReference type="PROSITE" id="PS50033">
    <property type="entry name" value="UBX"/>
    <property type="match status" value="1"/>
</dbReference>
<dbReference type="AlphaFoldDB" id="A0A835S721"/>
<dbReference type="Proteomes" id="UP000636800">
    <property type="component" value="Chromosome 1"/>
</dbReference>
<accession>A0A835S721</accession>
<feature type="compositionally biased region" description="Polar residues" evidence="1">
    <location>
        <begin position="474"/>
        <end position="492"/>
    </location>
</feature>
<gene>
    <name evidence="3" type="ORF">HPP92_002813</name>
</gene>
<feature type="compositionally biased region" description="Polar residues" evidence="1">
    <location>
        <begin position="432"/>
        <end position="441"/>
    </location>
</feature>
<dbReference type="PANTHER" id="PTHR47770:SF1">
    <property type="entry name" value="PLANT UBX DOMAIN-CONTAINING PROTEIN 11"/>
    <property type="match status" value="1"/>
</dbReference>
<name>A0A835S721_VANPL</name>
<dbReference type="SMART" id="SM00166">
    <property type="entry name" value="UBX"/>
    <property type="match status" value="1"/>
</dbReference>
<evidence type="ECO:0000259" key="2">
    <source>
        <dbReference type="PROSITE" id="PS50033"/>
    </source>
</evidence>
<protein>
    <recommendedName>
        <fullName evidence="2">UBX domain-containing protein</fullName>
    </recommendedName>
</protein>
<dbReference type="InterPro" id="IPR036249">
    <property type="entry name" value="Thioredoxin-like_sf"/>
</dbReference>
<keyword evidence="4" id="KW-1185">Reference proteome</keyword>
<dbReference type="Pfam" id="PF23187">
    <property type="entry name" value="UBX7_N"/>
    <property type="match status" value="1"/>
</dbReference>
<feature type="compositionally biased region" description="Low complexity" evidence="1">
    <location>
        <begin position="230"/>
        <end position="241"/>
    </location>
</feature>
<comment type="caution">
    <text evidence="3">The sequence shown here is derived from an EMBL/GenBank/DDBJ whole genome shotgun (WGS) entry which is preliminary data.</text>
</comment>
<proteinExistence type="predicted"/>
<dbReference type="Pfam" id="PF00789">
    <property type="entry name" value="UBX"/>
    <property type="match status" value="1"/>
</dbReference>
<dbReference type="SUPFAM" id="SSF54236">
    <property type="entry name" value="Ubiquitin-like"/>
    <property type="match status" value="1"/>
</dbReference>
<dbReference type="EMBL" id="JADCNL010000001">
    <property type="protein sequence ID" value="KAG0498122.1"/>
    <property type="molecule type" value="Genomic_DNA"/>
</dbReference>
<feature type="compositionally biased region" description="Low complexity" evidence="1">
    <location>
        <begin position="446"/>
        <end position="458"/>
    </location>
</feature>
<evidence type="ECO:0000313" key="4">
    <source>
        <dbReference type="Proteomes" id="UP000636800"/>
    </source>
</evidence>
<evidence type="ECO:0000256" key="1">
    <source>
        <dbReference type="SAM" id="MobiDB-lite"/>
    </source>
</evidence>
<organism evidence="3 4">
    <name type="scientific">Vanilla planifolia</name>
    <name type="common">Vanilla</name>
    <dbReference type="NCBI Taxonomy" id="51239"/>
    <lineage>
        <taxon>Eukaryota</taxon>
        <taxon>Viridiplantae</taxon>
        <taxon>Streptophyta</taxon>
        <taxon>Embryophyta</taxon>
        <taxon>Tracheophyta</taxon>
        <taxon>Spermatophyta</taxon>
        <taxon>Magnoliopsida</taxon>
        <taxon>Liliopsida</taxon>
        <taxon>Asparagales</taxon>
        <taxon>Orchidaceae</taxon>
        <taxon>Vanilloideae</taxon>
        <taxon>Vanilleae</taxon>
        <taxon>Vanilla</taxon>
    </lineage>
</organism>
<feature type="domain" description="UBX" evidence="2">
    <location>
        <begin position="266"/>
        <end position="344"/>
    </location>
</feature>
<dbReference type="PANTHER" id="PTHR47770">
    <property type="entry name" value="PLANT UBX DOMAIN-CONTAINING PROTEIN 11"/>
    <property type="match status" value="1"/>
</dbReference>
<feature type="region of interest" description="Disordered" evidence="1">
    <location>
        <begin position="224"/>
        <end position="243"/>
    </location>
</feature>
<sequence length="492" mass="53742">MERPTASLTYKGSISEAIIEAQNQKKLFLVYISGEDENSTNLEKFNLGGREVPIPISQVAEAVSRYCIFLHLIEGHIEALQFSSIYPQKSIPSISAVGYNGVMLWQNEGYIKAENFVECIEKSWAAMHFQDTAAALLTAALTSKEPGHPSSGNIDVGPSEQGVYPDVPDPSSSADHSHVAEVALSNDPKAVLGKQVEDIVNDESTEILHSVTQNTQILENASHENLPAESHSSSSPKSGSSQINANEVHEGALAVPDENMERESTKNSTEIFLAIRMPSGISLQAKFTITDTLRSVNNYVDHNQGSSQSSYDLAIPYPRAVFVEEDMSKSLGELGISGRQAMIVIPRQQAQMPLRGLSSSNEVHVPTTQTNTTIGYFGYLKRVLSYMNPFSYFAPIGGGASRSEQAPNEPWQYRANPGLRSSLLRENEHHPYSSNLHNSSLVPDASSSSGRPSRPFGSNIHTLRHDESDLPSGDRNTFWNGNSTQYGGNDRC</sequence>
<feature type="region of interest" description="Disordered" evidence="1">
    <location>
        <begin position="430"/>
        <end position="492"/>
    </location>
</feature>
<dbReference type="InterPro" id="IPR029071">
    <property type="entry name" value="Ubiquitin-like_domsf"/>
</dbReference>
<feature type="region of interest" description="Disordered" evidence="1">
    <location>
        <begin position="144"/>
        <end position="177"/>
    </location>
</feature>